<evidence type="ECO:0000256" key="2">
    <source>
        <dbReference type="ARBA" id="ARBA00022475"/>
    </source>
</evidence>
<keyword evidence="5 6" id="KW-0472">Membrane</keyword>
<evidence type="ECO:0000256" key="4">
    <source>
        <dbReference type="ARBA" id="ARBA00022989"/>
    </source>
</evidence>
<dbReference type="Pfam" id="PF02653">
    <property type="entry name" value="BPD_transp_2"/>
    <property type="match status" value="1"/>
</dbReference>
<feature type="transmembrane region" description="Helical" evidence="6">
    <location>
        <begin position="136"/>
        <end position="158"/>
    </location>
</feature>
<protein>
    <submittedName>
        <fullName evidence="7">ABC transporter permease</fullName>
    </submittedName>
</protein>
<accession>A0A523S3W6</accession>
<reference evidence="7 8" key="1">
    <citation type="submission" date="2019-03" db="EMBL/GenBank/DDBJ databases">
        <title>Metabolic potential of uncultured bacteria and archaea associated with petroleum seepage in deep-sea sediments.</title>
        <authorList>
            <person name="Dong X."/>
            <person name="Hubert C."/>
        </authorList>
    </citation>
    <scope>NUCLEOTIDE SEQUENCE [LARGE SCALE GENOMIC DNA]</scope>
    <source>
        <strain evidence="7">E44_bin7</strain>
    </source>
</reference>
<dbReference type="AlphaFoldDB" id="A0A523S3W6"/>
<dbReference type="PANTHER" id="PTHR32196:SF69">
    <property type="entry name" value="BRANCHED-CHAIN AMINO ACID TRANSPORT SYSTEM, PERMEASE PROTEIN"/>
    <property type="match status" value="1"/>
</dbReference>
<keyword evidence="2" id="KW-1003">Cell membrane</keyword>
<feature type="transmembrane region" description="Helical" evidence="6">
    <location>
        <begin position="242"/>
        <end position="263"/>
    </location>
</feature>
<dbReference type="EMBL" id="SOKJ01000074">
    <property type="protein sequence ID" value="TET12551.1"/>
    <property type="molecule type" value="Genomic_DNA"/>
</dbReference>
<dbReference type="InterPro" id="IPR001851">
    <property type="entry name" value="ABC_transp_permease"/>
</dbReference>
<dbReference type="GO" id="GO:0005886">
    <property type="term" value="C:plasma membrane"/>
    <property type="evidence" value="ECO:0007669"/>
    <property type="project" value="UniProtKB-SubCell"/>
</dbReference>
<proteinExistence type="predicted"/>
<dbReference type="GO" id="GO:0022857">
    <property type="term" value="F:transmembrane transporter activity"/>
    <property type="evidence" value="ECO:0007669"/>
    <property type="project" value="InterPro"/>
</dbReference>
<feature type="transmembrane region" description="Helical" evidence="6">
    <location>
        <begin position="275"/>
        <end position="292"/>
    </location>
</feature>
<comment type="caution">
    <text evidence="7">The sequence shown here is derived from an EMBL/GenBank/DDBJ whole genome shotgun (WGS) entry which is preliminary data.</text>
</comment>
<evidence type="ECO:0000256" key="6">
    <source>
        <dbReference type="SAM" id="Phobius"/>
    </source>
</evidence>
<evidence type="ECO:0000313" key="7">
    <source>
        <dbReference type="EMBL" id="TET12551.1"/>
    </source>
</evidence>
<feature type="transmembrane region" description="Helical" evidence="6">
    <location>
        <begin position="59"/>
        <end position="79"/>
    </location>
</feature>
<evidence type="ECO:0000313" key="8">
    <source>
        <dbReference type="Proteomes" id="UP000316360"/>
    </source>
</evidence>
<keyword evidence="4 6" id="KW-1133">Transmembrane helix</keyword>
<organism evidence="7 8">
    <name type="scientific">Aerophobetes bacterium</name>
    <dbReference type="NCBI Taxonomy" id="2030807"/>
    <lineage>
        <taxon>Bacteria</taxon>
        <taxon>Candidatus Aerophobota</taxon>
    </lineage>
</organism>
<dbReference type="CDD" id="cd06574">
    <property type="entry name" value="TM_PBP1_branched-chain-AA_like"/>
    <property type="match status" value="1"/>
</dbReference>
<keyword evidence="3 6" id="KW-0812">Transmembrane</keyword>
<feature type="transmembrane region" description="Helical" evidence="6">
    <location>
        <begin position="214"/>
        <end position="235"/>
    </location>
</feature>
<dbReference type="PANTHER" id="PTHR32196">
    <property type="entry name" value="ABC TRANSPORTER PERMEASE PROTEIN YPHD-RELATED-RELATED"/>
    <property type="match status" value="1"/>
</dbReference>
<comment type="subcellular location">
    <subcellularLocation>
        <location evidence="1">Cell membrane</location>
        <topology evidence="1">Multi-pass membrane protein</topology>
    </subcellularLocation>
</comment>
<evidence type="ECO:0000256" key="3">
    <source>
        <dbReference type="ARBA" id="ARBA00022692"/>
    </source>
</evidence>
<feature type="transmembrane region" description="Helical" evidence="6">
    <location>
        <begin position="12"/>
        <end position="30"/>
    </location>
</feature>
<name>A0A523S3W6_UNCAE</name>
<evidence type="ECO:0000256" key="5">
    <source>
        <dbReference type="ARBA" id="ARBA00023136"/>
    </source>
</evidence>
<gene>
    <name evidence="7" type="ORF">E3J84_01430</name>
</gene>
<sequence>MLAGFFLHSVEEGLLFGILTLGVYISFRVLNFPDLSVDGSYPLGAAVAGMMIFRGVNPFLTLPVAVVAGALAGLMTGFLHTKLKIAPLLAGIITMICLYSINLRIMGRPNISLSPYLGHKTVISILKGLNLPLKSVYLIPLVFFLVVLALKLLLDLFLHTELGLAIRATGNNEEMARAQGINTDTSKLIGLSLSNGLVALAGALFAQYQGFSDIGMGIGMIIAGLASVIIGGALIRGRTIGLITLGVIVGAIVYRLAIAAALKWGYNLGFKPTDLKLLTGLLVIVILAFPILRAKMKTKTARLPGDATIRK</sequence>
<feature type="transmembrane region" description="Helical" evidence="6">
    <location>
        <begin position="188"/>
        <end position="208"/>
    </location>
</feature>
<feature type="transmembrane region" description="Helical" evidence="6">
    <location>
        <begin position="86"/>
        <end position="105"/>
    </location>
</feature>
<dbReference type="Proteomes" id="UP000316360">
    <property type="component" value="Unassembled WGS sequence"/>
</dbReference>
<evidence type="ECO:0000256" key="1">
    <source>
        <dbReference type="ARBA" id="ARBA00004651"/>
    </source>
</evidence>